<sequence>MDESRDNRDYVTYQITVDNFSKKSDNVLEDNEITWVYIKTEPKAPVTLVTQSLRKTYHLFGGPNGNLEIFWTPNPRSNIWEIENNVYEVENYAPGKYEVPQNFLIPHENHKLKIIAGDVSRDQDVTATEEGGGWQGFVERSKQDNLEVGDNKYFDLSLTFNPLDISVKKRKADANWTMDDWDLLSGIVVEGRDGKEVYQWTRTKDRIFDNWSNYGNIKIQYNRKNNYEKGVELEIHSNEGLEPTREKRLNPDSFDGGFDIVTAPLDPEGSGILKASLRVWKFSQEKLVPIKNVNLVGESKPSGLTENWKTWFEISAPDSVTIGSLQTENNFFPWYERIEPPKVPVFVTGRGTNGYRFRGSVQIYIENEPDNIGLTFSNHTLCVENTASTSMIVDGDKSAPVTGAHRFTIAATDNGLTRRKAITLNLVKWLGSENYDNWGGDNFEDGSGSENWFEEDGSGSENDFVDGGLGSENYDNWGGDNFEDGSGFSNENDNEFGGGEGEVEEDNREKLDDNIKISGATEPHAPVTIIIHSKKCIFETFADKKGYFEVSISGLEKIEHYVKIIVGDVGRDGFATPNSRGGGWRGFVEKSVSGKVKSGGSKHFDIPLEYDPFALGLSQDSGGLSRGWRRIGEELVNSRWEIVSKQYDDYTQSFSDNSIAQTAADHFGGTVDSYPVKSSAWIVSWQETSSEPYENLSAAQSAEEDKLRDENVVSTSIGTNLDYDYKIEWTEGEWVTHRQWYEVQPSDSIIQDYGMGLVDTRPDCEYKIEWEKNVYHEGYWASGYDYRVTWTTTDTSTETFETQADYEFIESDSDKSIDSVEPDRTYDTDYRARWWEPQHEWVEGHYEGGYDYTVTWTSETTSTDRFETQAGYEFIQNDSNKSVDSVGTVEKTDTDYLIEWTTTDTTTHSDWFEDSNDHSGTVIDIRTDVVGQDWVYQGTQRFESYRGSTYKPGDRKKFVYDHSVDETDTDYKIKWTTTETHKKWFDKEGDHSGTVIDTKCVDRDYKIKWTTTSTTTHKEWFDEEGDHSGTVIDTK</sequence>
<protein>
    <submittedName>
        <fullName evidence="2">Uncharacterized protein</fullName>
    </submittedName>
</protein>
<name>A0A133UFK2_9EURY</name>
<dbReference type="EMBL" id="LHXN01000022">
    <property type="protein sequence ID" value="KXA92950.1"/>
    <property type="molecule type" value="Genomic_DNA"/>
</dbReference>
<gene>
    <name evidence="2" type="ORF">AKJ64_01760</name>
</gene>
<dbReference type="Proteomes" id="UP000070373">
    <property type="component" value="Unassembled WGS sequence"/>
</dbReference>
<evidence type="ECO:0000256" key="1">
    <source>
        <dbReference type="SAM" id="MobiDB-lite"/>
    </source>
</evidence>
<evidence type="ECO:0000313" key="3">
    <source>
        <dbReference type="Proteomes" id="UP000070373"/>
    </source>
</evidence>
<feature type="region of interest" description="Disordered" evidence="1">
    <location>
        <begin position="480"/>
        <end position="508"/>
    </location>
</feature>
<evidence type="ECO:0000313" key="2">
    <source>
        <dbReference type="EMBL" id="KXA92950.1"/>
    </source>
</evidence>
<reference evidence="2 3" key="1">
    <citation type="journal article" date="2016" name="Sci. Rep.">
        <title>Metabolic traits of an uncultured archaeal lineage -MSBL1- from brine pools of the Red Sea.</title>
        <authorList>
            <person name="Mwirichia R."/>
            <person name="Alam I."/>
            <person name="Rashid M."/>
            <person name="Vinu M."/>
            <person name="Ba-Alawi W."/>
            <person name="Anthony Kamau A."/>
            <person name="Kamanda Ngugi D."/>
            <person name="Goker M."/>
            <person name="Klenk H.P."/>
            <person name="Bajic V."/>
            <person name="Stingl U."/>
        </authorList>
    </citation>
    <scope>NUCLEOTIDE SEQUENCE [LARGE SCALE GENOMIC DNA]</scope>
    <source>
        <strain evidence="2">SCGC-AAA259E17</strain>
    </source>
</reference>
<comment type="caution">
    <text evidence="2">The sequence shown here is derived from an EMBL/GenBank/DDBJ whole genome shotgun (WGS) entry which is preliminary data.</text>
</comment>
<dbReference type="AlphaFoldDB" id="A0A133UFK2"/>
<accession>A0A133UFK2</accession>
<feature type="non-terminal residue" evidence="2">
    <location>
        <position position="1035"/>
    </location>
</feature>
<organism evidence="2 3">
    <name type="scientific">candidate division MSBL1 archaeon SCGC-AAA259E17</name>
    <dbReference type="NCBI Taxonomy" id="1698263"/>
    <lineage>
        <taxon>Archaea</taxon>
        <taxon>Methanobacteriati</taxon>
        <taxon>Methanobacteriota</taxon>
        <taxon>candidate division MSBL1</taxon>
    </lineage>
</organism>
<proteinExistence type="predicted"/>
<keyword evidence="3" id="KW-1185">Reference proteome</keyword>